<feature type="signal peptide" evidence="1">
    <location>
        <begin position="1"/>
        <end position="30"/>
    </location>
</feature>
<keyword evidence="1" id="KW-0732">Signal</keyword>
<dbReference type="RefSeq" id="WP_262992744.1">
    <property type="nucleotide sequence ID" value="NZ_JAOTJC010000006.1"/>
</dbReference>
<comment type="caution">
    <text evidence="2">The sequence shown here is derived from an EMBL/GenBank/DDBJ whole genome shotgun (WGS) entry which is preliminary data.</text>
</comment>
<dbReference type="Pfam" id="PF09839">
    <property type="entry name" value="DUF2066"/>
    <property type="match status" value="1"/>
</dbReference>
<protein>
    <submittedName>
        <fullName evidence="2">DUF2066 domain-containing protein</fullName>
    </submittedName>
</protein>
<gene>
    <name evidence="2" type="ORF">OCL06_05525</name>
</gene>
<proteinExistence type="predicted"/>
<reference evidence="3" key="1">
    <citation type="submission" date="2023-07" db="EMBL/GenBank/DDBJ databases">
        <title>Study on multiphase classification of strain Alteromonas salexigens isolated from the Yellow Sea.</title>
        <authorList>
            <person name="Sun L."/>
        </authorList>
    </citation>
    <scope>NUCLEOTIDE SEQUENCE [LARGE SCALE GENOMIC DNA]</scope>
    <source>
        <strain evidence="3">ASW11-19</strain>
    </source>
</reference>
<evidence type="ECO:0000313" key="3">
    <source>
        <dbReference type="Proteomes" id="UP001209257"/>
    </source>
</evidence>
<sequence length="429" mass="47665">MNSASLVSVIQTIWLVIFSFVLLGSSVANATVQIDTHVGHIEVQDQSQDTQKRAAKDALLQVLVKMSGTTQVEDIAGVRAALRNPNQYLRSYRFNERRDALYYVAEFDPQGLTQILRRENLPVWGNRRPESIIWLAVEDERGQRHIVEEAAKSPVSDAIRNTAQARGIRVSLPLMDLTDNQAISVYDIWGRFAKTLVSASSRYGVDYVVAARLYKNNGSEVPTLPAPDQDKLLNDALNKDWDRPVQDLENELEGDGASSAYRAQSPAAASDVMPFSSREFESMMARQGEGAYALDWVFIRNGDVKTGSLYGDDPADLTALLMEGYASYLADIFSIKPGVQQGEPQQLQISVANLDSLAHFVNAQRYLKSLSVVDQVTLTRQSRSVGTFTLSLLGSPQDFLNTMALENRLSPVKDAFGQPVQGYNFYWNQ</sequence>
<name>A0ABT2VLV2_9ALTE</name>
<dbReference type="InterPro" id="IPR018642">
    <property type="entry name" value="DUF2066"/>
</dbReference>
<organism evidence="2 3">
    <name type="scientific">Alteromonas salexigens</name>
    <dbReference type="NCBI Taxonomy" id="2982530"/>
    <lineage>
        <taxon>Bacteria</taxon>
        <taxon>Pseudomonadati</taxon>
        <taxon>Pseudomonadota</taxon>
        <taxon>Gammaproteobacteria</taxon>
        <taxon>Alteromonadales</taxon>
        <taxon>Alteromonadaceae</taxon>
        <taxon>Alteromonas/Salinimonas group</taxon>
        <taxon>Alteromonas</taxon>
    </lineage>
</organism>
<evidence type="ECO:0000256" key="1">
    <source>
        <dbReference type="SAM" id="SignalP"/>
    </source>
</evidence>
<evidence type="ECO:0000313" key="2">
    <source>
        <dbReference type="EMBL" id="MCU7554055.1"/>
    </source>
</evidence>
<keyword evidence="3" id="KW-1185">Reference proteome</keyword>
<dbReference type="EMBL" id="JAOTJC010000006">
    <property type="protein sequence ID" value="MCU7554055.1"/>
    <property type="molecule type" value="Genomic_DNA"/>
</dbReference>
<accession>A0ABT2VLV2</accession>
<dbReference type="Proteomes" id="UP001209257">
    <property type="component" value="Unassembled WGS sequence"/>
</dbReference>
<feature type="chain" id="PRO_5045131461" evidence="1">
    <location>
        <begin position="31"/>
        <end position="429"/>
    </location>
</feature>